<keyword evidence="3" id="KW-1185">Reference proteome</keyword>
<feature type="transmembrane region" description="Helical" evidence="1">
    <location>
        <begin position="268"/>
        <end position="285"/>
    </location>
</feature>
<evidence type="ECO:0000313" key="2">
    <source>
        <dbReference type="EMBL" id="SHM18918.1"/>
    </source>
</evidence>
<keyword evidence="1" id="KW-0472">Membrane</keyword>
<gene>
    <name evidence="2" type="ORF">SAMN05444484_104318</name>
</gene>
<proteinExistence type="predicted"/>
<dbReference type="Proteomes" id="UP000184028">
    <property type="component" value="Unassembled WGS sequence"/>
</dbReference>
<name>A0A1M7GRY5_9FLAO</name>
<evidence type="ECO:0000256" key="1">
    <source>
        <dbReference type="SAM" id="Phobius"/>
    </source>
</evidence>
<feature type="transmembrane region" description="Helical" evidence="1">
    <location>
        <begin position="148"/>
        <end position="174"/>
    </location>
</feature>
<feature type="transmembrane region" description="Helical" evidence="1">
    <location>
        <begin position="242"/>
        <end position="261"/>
    </location>
</feature>
<evidence type="ECO:0000313" key="3">
    <source>
        <dbReference type="Proteomes" id="UP000184028"/>
    </source>
</evidence>
<dbReference type="STRING" id="946677.SAMN05444484_104318"/>
<feature type="transmembrane region" description="Helical" evidence="1">
    <location>
        <begin position="219"/>
        <end position="236"/>
    </location>
</feature>
<dbReference type="EMBL" id="FRBT01000004">
    <property type="protein sequence ID" value="SHM18918.1"/>
    <property type="molecule type" value="Genomic_DNA"/>
</dbReference>
<protein>
    <submittedName>
        <fullName evidence="2">EpsG family protein</fullName>
    </submittedName>
</protein>
<feature type="transmembrane region" description="Helical" evidence="1">
    <location>
        <begin position="194"/>
        <end position="214"/>
    </location>
</feature>
<feature type="transmembrane region" description="Helical" evidence="1">
    <location>
        <begin position="119"/>
        <end position="141"/>
    </location>
</feature>
<keyword evidence="1" id="KW-0812">Transmembrane</keyword>
<accession>A0A1M7GRY5</accession>
<dbReference type="AlphaFoldDB" id="A0A1M7GRY5"/>
<feature type="transmembrane region" description="Helical" evidence="1">
    <location>
        <begin position="53"/>
        <end position="72"/>
    </location>
</feature>
<reference evidence="3" key="1">
    <citation type="submission" date="2016-11" db="EMBL/GenBank/DDBJ databases">
        <authorList>
            <person name="Varghese N."/>
            <person name="Submissions S."/>
        </authorList>
    </citation>
    <scope>NUCLEOTIDE SEQUENCE [LARGE SCALE GENOMIC DNA]</scope>
    <source>
        <strain evidence="3">DSM 24724</strain>
    </source>
</reference>
<organism evidence="2 3">
    <name type="scientific">Flavobacterium chilense</name>
    <dbReference type="NCBI Taxonomy" id="946677"/>
    <lineage>
        <taxon>Bacteria</taxon>
        <taxon>Pseudomonadati</taxon>
        <taxon>Bacteroidota</taxon>
        <taxon>Flavobacteriia</taxon>
        <taxon>Flavobacteriales</taxon>
        <taxon>Flavobacteriaceae</taxon>
        <taxon>Flavobacterium</taxon>
    </lineage>
</organism>
<sequence length="300" mass="36234">MIPISLNNDYLLYYNFQIFHKPNGFLSFLLNEPYLYSIYSVCNFFSDSKENVFLGMYWFNWLVSSAFFVWLIKKIDVEAWKKMILFVCYYFILTFVLLRNGPAYILFALYFYYSFRNKKFNWILITPFMHISCCLLLVTFFHKSKYYFNLLVFVFLFVFLLYFFISPFLLHIGAFESILTKISFYLKGISDIGIMHRIFFIFISFFIITGFVFYKKKMLHPILITTIFIYLVSYYINPIVAFRFSLYVIFALLLYPFNSVINDKKLRLINLLTIFLFPIFVFGMLKTHETEIFIKTLFIL</sequence>
<feature type="transmembrane region" description="Helical" evidence="1">
    <location>
        <begin position="84"/>
        <end position="113"/>
    </location>
</feature>
<keyword evidence="1" id="KW-1133">Transmembrane helix</keyword>